<dbReference type="RefSeq" id="WP_155473588.1">
    <property type="nucleotide sequence ID" value="NZ_BMKG01000053.1"/>
</dbReference>
<reference evidence="2 3" key="3">
    <citation type="submission" date="2019-11" db="EMBL/GenBank/DDBJ databases">
        <title>Type strains purchased from KCTC, JCM and DSMZ.</title>
        <authorList>
            <person name="Lu H."/>
        </authorList>
    </citation>
    <scope>NUCLEOTIDE SEQUENCE [LARGE SCALE GENOMIC DNA]</scope>
    <source>
        <strain evidence="2 3">KCTC 52429</strain>
    </source>
</reference>
<comment type="caution">
    <text evidence="2">The sequence shown here is derived from an EMBL/GenBank/DDBJ whole genome shotgun (WGS) entry which is preliminary data.</text>
</comment>
<dbReference type="EMBL" id="WNKZ01000166">
    <property type="protein sequence ID" value="MTV56368.1"/>
    <property type="molecule type" value="Genomic_DNA"/>
</dbReference>
<name>A0A6I3T437_9BURK</name>
<gene>
    <name evidence="1" type="ORF">GCM10011572_53570</name>
    <name evidence="2" type="ORF">GM672_26960</name>
</gene>
<dbReference type="EMBL" id="BMKG01000053">
    <property type="protein sequence ID" value="GGC25456.1"/>
    <property type="molecule type" value="Genomic_DNA"/>
</dbReference>
<organism evidence="2 3">
    <name type="scientific">Pseudoduganella buxea</name>
    <dbReference type="NCBI Taxonomy" id="1949069"/>
    <lineage>
        <taxon>Bacteria</taxon>
        <taxon>Pseudomonadati</taxon>
        <taxon>Pseudomonadota</taxon>
        <taxon>Betaproteobacteria</taxon>
        <taxon>Burkholderiales</taxon>
        <taxon>Oxalobacteraceae</taxon>
        <taxon>Telluria group</taxon>
        <taxon>Pseudoduganella</taxon>
    </lineage>
</organism>
<evidence type="ECO:0000313" key="3">
    <source>
        <dbReference type="Proteomes" id="UP000430634"/>
    </source>
</evidence>
<dbReference type="AlphaFoldDB" id="A0A6I3T437"/>
<dbReference type="OrthoDB" id="8967568at2"/>
<dbReference type="Proteomes" id="UP000430634">
    <property type="component" value="Unassembled WGS sequence"/>
</dbReference>
<proteinExistence type="predicted"/>
<protein>
    <submittedName>
        <fullName evidence="2">Uncharacterized protein</fullName>
    </submittedName>
</protein>
<reference evidence="1" key="1">
    <citation type="journal article" date="2014" name="Int. J. Syst. Evol. Microbiol.">
        <title>Complete genome of a new Firmicutes species belonging to the dominant human colonic microbiota ('Ruminococcus bicirculans') reveals two chromosomes and a selective capacity to utilize plant glucans.</title>
        <authorList>
            <consortium name="NISC Comparative Sequencing Program"/>
            <person name="Wegmann U."/>
            <person name="Louis P."/>
            <person name="Goesmann A."/>
            <person name="Henrissat B."/>
            <person name="Duncan S.H."/>
            <person name="Flint H.J."/>
        </authorList>
    </citation>
    <scope>NUCLEOTIDE SEQUENCE</scope>
    <source>
        <strain evidence="1">CGMCC 1.15931</strain>
    </source>
</reference>
<evidence type="ECO:0000313" key="2">
    <source>
        <dbReference type="EMBL" id="MTV56368.1"/>
    </source>
</evidence>
<reference evidence="4" key="2">
    <citation type="journal article" date="2019" name="Int. J. Syst. Evol. Microbiol.">
        <title>The Global Catalogue of Microorganisms (GCM) 10K type strain sequencing project: providing services to taxonomists for standard genome sequencing and annotation.</title>
        <authorList>
            <consortium name="The Broad Institute Genomics Platform"/>
            <consortium name="The Broad Institute Genome Sequencing Center for Infectious Disease"/>
            <person name="Wu L."/>
            <person name="Ma J."/>
        </authorList>
    </citation>
    <scope>NUCLEOTIDE SEQUENCE [LARGE SCALE GENOMIC DNA]</scope>
    <source>
        <strain evidence="4">CGMCC 1.15931</strain>
    </source>
</reference>
<keyword evidence="4" id="KW-1185">Reference proteome</keyword>
<accession>A0A6I3T437</accession>
<reference evidence="1" key="4">
    <citation type="submission" date="2024-05" db="EMBL/GenBank/DDBJ databases">
        <authorList>
            <person name="Sun Q."/>
            <person name="Zhou Y."/>
        </authorList>
    </citation>
    <scope>NUCLEOTIDE SEQUENCE</scope>
    <source>
        <strain evidence="1">CGMCC 1.15931</strain>
    </source>
</reference>
<dbReference type="Proteomes" id="UP000622638">
    <property type="component" value="Unassembled WGS sequence"/>
</dbReference>
<evidence type="ECO:0000313" key="4">
    <source>
        <dbReference type="Proteomes" id="UP000622638"/>
    </source>
</evidence>
<sequence length="70" mass="7370">MNDDLNNALSKADRDLLVAGLQALWRERTHALHVAETASAMAGKSAPAPDVFGIAEVSEALRRFGAAPAL</sequence>
<evidence type="ECO:0000313" key="1">
    <source>
        <dbReference type="EMBL" id="GGC25456.1"/>
    </source>
</evidence>